<dbReference type="InterPro" id="IPR050122">
    <property type="entry name" value="RTK"/>
</dbReference>
<protein>
    <submittedName>
        <fullName evidence="7">LOW QUALITY PROTEIN: tyrosine-protein kinase receptor torso-like</fullName>
    </submittedName>
</protein>
<dbReference type="InterPro" id="IPR011009">
    <property type="entry name" value="Kinase-like_dom_sf"/>
</dbReference>
<dbReference type="PANTHER" id="PTHR24416:SF620">
    <property type="entry name" value="TYROSINE-PROTEIN KINASE RECEPTOR TORSO"/>
    <property type="match status" value="1"/>
</dbReference>
<feature type="non-terminal residue" evidence="7">
    <location>
        <position position="304"/>
    </location>
</feature>
<feature type="domain" description="Protein kinase" evidence="5">
    <location>
        <begin position="29"/>
        <end position="304"/>
    </location>
</feature>
<reference evidence="7" key="1">
    <citation type="submission" date="2025-08" db="UniProtKB">
        <authorList>
            <consortium name="RefSeq"/>
        </authorList>
    </citation>
    <scope>IDENTIFICATION</scope>
    <source>
        <tissue evidence="7">Muscle</tissue>
    </source>
</reference>
<dbReference type="PROSITE" id="PS50011">
    <property type="entry name" value="PROTEIN_KINASE_DOM"/>
    <property type="match status" value="1"/>
</dbReference>
<dbReference type="Pfam" id="PF07714">
    <property type="entry name" value="PK_Tyr_Ser-Thr"/>
    <property type="match status" value="1"/>
</dbReference>
<evidence type="ECO:0000256" key="3">
    <source>
        <dbReference type="PROSITE-ProRule" id="PRU10141"/>
    </source>
</evidence>
<accession>A0ABM1TC78</accession>
<feature type="binding site" evidence="3">
    <location>
        <position position="60"/>
    </location>
    <ligand>
        <name>ATP</name>
        <dbReference type="ChEBI" id="CHEBI:30616"/>
    </ligand>
</feature>
<dbReference type="Proteomes" id="UP000694941">
    <property type="component" value="Unplaced"/>
</dbReference>
<dbReference type="CDD" id="cd00192">
    <property type="entry name" value="PTKc"/>
    <property type="match status" value="1"/>
</dbReference>
<dbReference type="GeneID" id="106469296"/>
<dbReference type="RefSeq" id="XP_022253484.1">
    <property type="nucleotide sequence ID" value="XM_022397776.1"/>
</dbReference>
<dbReference type="SUPFAM" id="SSF56112">
    <property type="entry name" value="Protein kinase-like (PK-like)"/>
    <property type="match status" value="1"/>
</dbReference>
<evidence type="ECO:0000256" key="1">
    <source>
        <dbReference type="ARBA" id="ARBA00004167"/>
    </source>
</evidence>
<dbReference type="SMART" id="SM00219">
    <property type="entry name" value="TyrKc"/>
    <property type="match status" value="1"/>
</dbReference>
<proteinExistence type="predicted"/>
<keyword evidence="3" id="KW-0067">ATP-binding</keyword>
<organism evidence="6 7">
    <name type="scientific">Limulus polyphemus</name>
    <name type="common">Atlantic horseshoe crab</name>
    <dbReference type="NCBI Taxonomy" id="6850"/>
    <lineage>
        <taxon>Eukaryota</taxon>
        <taxon>Metazoa</taxon>
        <taxon>Ecdysozoa</taxon>
        <taxon>Arthropoda</taxon>
        <taxon>Chelicerata</taxon>
        <taxon>Merostomata</taxon>
        <taxon>Xiphosura</taxon>
        <taxon>Limulidae</taxon>
        <taxon>Limulus</taxon>
    </lineage>
</organism>
<dbReference type="InterPro" id="IPR008266">
    <property type="entry name" value="Tyr_kinase_AS"/>
</dbReference>
<dbReference type="InterPro" id="IPR020635">
    <property type="entry name" value="Tyr_kinase_cat_dom"/>
</dbReference>
<evidence type="ECO:0000256" key="4">
    <source>
        <dbReference type="SAM" id="MobiDB-lite"/>
    </source>
</evidence>
<keyword evidence="3" id="KW-0547">Nucleotide-binding</keyword>
<dbReference type="Gene3D" id="3.30.200.20">
    <property type="entry name" value="Phosphorylase Kinase, domain 1"/>
    <property type="match status" value="1"/>
</dbReference>
<dbReference type="PANTHER" id="PTHR24416">
    <property type="entry name" value="TYROSINE-PROTEIN KINASE RECEPTOR"/>
    <property type="match status" value="1"/>
</dbReference>
<dbReference type="InterPro" id="IPR001245">
    <property type="entry name" value="Ser-Thr/Tyr_kinase_cat_dom"/>
</dbReference>
<dbReference type="Gene3D" id="1.10.510.10">
    <property type="entry name" value="Transferase(Phosphotransferase) domain 1"/>
    <property type="match status" value="1"/>
</dbReference>
<evidence type="ECO:0000313" key="6">
    <source>
        <dbReference type="Proteomes" id="UP000694941"/>
    </source>
</evidence>
<sequence length="304" mass="34660">MPIFLHRRPNRDVFPRKKRVPHEVDLNKLRIYEVIGQGAFGVVCKGTIWIGKVKETVAVKMTKDSASDEEKKQLLQEIELLKFIGKHPHIVSLRAFTTTGRTVALMVEYCPLGDLRSYLQKLRNEEIITRRPSESESGIHSSDTEKLEASNPPDSEVSKCLPEHSCPPRHISAAKLLSYSRQIALGMEFLASHKIVHRDLAARNILMYDNNRVKITDFGLSRDVYEVGMYEKSRCTKLPLKWMAIEAISHQTYTTKSDVWSFGVLLWEIYTLGATPYPGVANHEILAFLETGHRLEKPENCSED</sequence>
<evidence type="ECO:0000256" key="2">
    <source>
        <dbReference type="ARBA" id="ARBA00051243"/>
    </source>
</evidence>
<name>A0ABM1TC78_LIMPO</name>
<evidence type="ECO:0000313" key="7">
    <source>
        <dbReference type="RefSeq" id="XP_022253484.1"/>
    </source>
</evidence>
<dbReference type="PIRSF" id="PIRSF000615">
    <property type="entry name" value="TyrPK_CSF1-R"/>
    <property type="match status" value="1"/>
</dbReference>
<comment type="catalytic activity">
    <reaction evidence="2">
        <text>L-tyrosyl-[protein] + ATP = O-phospho-L-tyrosyl-[protein] + ADP + H(+)</text>
        <dbReference type="Rhea" id="RHEA:10596"/>
        <dbReference type="Rhea" id="RHEA-COMP:10136"/>
        <dbReference type="Rhea" id="RHEA-COMP:20101"/>
        <dbReference type="ChEBI" id="CHEBI:15378"/>
        <dbReference type="ChEBI" id="CHEBI:30616"/>
        <dbReference type="ChEBI" id="CHEBI:46858"/>
        <dbReference type="ChEBI" id="CHEBI:61978"/>
        <dbReference type="ChEBI" id="CHEBI:456216"/>
        <dbReference type="EC" id="2.7.10.1"/>
    </reaction>
</comment>
<dbReference type="PROSITE" id="PS00109">
    <property type="entry name" value="PROTEIN_KINASE_TYR"/>
    <property type="match status" value="1"/>
</dbReference>
<evidence type="ECO:0000259" key="5">
    <source>
        <dbReference type="PROSITE" id="PS50011"/>
    </source>
</evidence>
<dbReference type="InterPro" id="IPR000719">
    <property type="entry name" value="Prot_kinase_dom"/>
</dbReference>
<dbReference type="PROSITE" id="PS00107">
    <property type="entry name" value="PROTEIN_KINASE_ATP"/>
    <property type="match status" value="1"/>
</dbReference>
<comment type="subcellular location">
    <subcellularLocation>
        <location evidence="1">Membrane</location>
        <topology evidence="1">Single-pass membrane protein</topology>
    </subcellularLocation>
</comment>
<keyword evidence="6" id="KW-1185">Reference proteome</keyword>
<gene>
    <name evidence="7" type="primary">LOC106469296</name>
</gene>
<feature type="region of interest" description="Disordered" evidence="4">
    <location>
        <begin position="130"/>
        <end position="162"/>
    </location>
</feature>
<dbReference type="InterPro" id="IPR017441">
    <property type="entry name" value="Protein_kinase_ATP_BS"/>
</dbReference>